<protein>
    <submittedName>
        <fullName evidence="2">Uncharacterized protein</fullName>
    </submittedName>
</protein>
<name>A0A0E9PW06_ANGAN</name>
<dbReference type="AlphaFoldDB" id="A0A0E9PW06"/>
<evidence type="ECO:0000313" key="2">
    <source>
        <dbReference type="EMBL" id="JAH08457.1"/>
    </source>
</evidence>
<proteinExistence type="predicted"/>
<evidence type="ECO:0000256" key="1">
    <source>
        <dbReference type="SAM" id="MobiDB-lite"/>
    </source>
</evidence>
<feature type="region of interest" description="Disordered" evidence="1">
    <location>
        <begin position="1"/>
        <end position="30"/>
    </location>
</feature>
<sequence>MQTGEIHEINSTFAHDGSDQKFLNSQSKAPHDLNPLYCNLKGIETE</sequence>
<reference evidence="2" key="1">
    <citation type="submission" date="2014-11" db="EMBL/GenBank/DDBJ databases">
        <authorList>
            <person name="Amaro Gonzalez C."/>
        </authorList>
    </citation>
    <scope>NUCLEOTIDE SEQUENCE</scope>
</reference>
<organism evidence="2">
    <name type="scientific">Anguilla anguilla</name>
    <name type="common">European freshwater eel</name>
    <name type="synonym">Muraena anguilla</name>
    <dbReference type="NCBI Taxonomy" id="7936"/>
    <lineage>
        <taxon>Eukaryota</taxon>
        <taxon>Metazoa</taxon>
        <taxon>Chordata</taxon>
        <taxon>Craniata</taxon>
        <taxon>Vertebrata</taxon>
        <taxon>Euteleostomi</taxon>
        <taxon>Actinopterygii</taxon>
        <taxon>Neopterygii</taxon>
        <taxon>Teleostei</taxon>
        <taxon>Anguilliformes</taxon>
        <taxon>Anguillidae</taxon>
        <taxon>Anguilla</taxon>
    </lineage>
</organism>
<accession>A0A0E9PW06</accession>
<dbReference type="EMBL" id="GBXM01100120">
    <property type="protein sequence ID" value="JAH08457.1"/>
    <property type="molecule type" value="Transcribed_RNA"/>
</dbReference>
<reference evidence="2" key="2">
    <citation type="journal article" date="2015" name="Fish Shellfish Immunol.">
        <title>Early steps in the European eel (Anguilla anguilla)-Vibrio vulnificus interaction in the gills: Role of the RtxA13 toxin.</title>
        <authorList>
            <person name="Callol A."/>
            <person name="Pajuelo D."/>
            <person name="Ebbesson L."/>
            <person name="Teles M."/>
            <person name="MacKenzie S."/>
            <person name="Amaro C."/>
        </authorList>
    </citation>
    <scope>NUCLEOTIDE SEQUENCE</scope>
</reference>